<name>A0A1X0NCW8_9PSED</name>
<accession>A0A1X0NCW8</accession>
<evidence type="ECO:0000313" key="2">
    <source>
        <dbReference type="Proteomes" id="UP000192815"/>
    </source>
</evidence>
<evidence type="ECO:0000313" key="1">
    <source>
        <dbReference type="EMBL" id="ORC61631.1"/>
    </source>
</evidence>
<gene>
    <name evidence="1" type="ORF">BZK31_02330</name>
</gene>
<keyword evidence="2" id="KW-1185">Reference proteome</keyword>
<comment type="caution">
    <text evidence="1">The sequence shown here is derived from an EMBL/GenBank/DDBJ whole genome shotgun (WGS) entry which is preliminary data.</text>
</comment>
<reference evidence="2" key="1">
    <citation type="submission" date="2017-02" db="EMBL/GenBank/DDBJ databases">
        <title>Pseudomonas floridae sp. nov., a novel pathogenic bacterial species isolated from tomato.</title>
        <authorList>
            <person name="Timilsina S."/>
            <person name="Vallad G.E."/>
            <person name="Jones J.B."/>
        </authorList>
    </citation>
    <scope>NUCLEOTIDE SEQUENCE [LARGE SCALE GENOMIC DNA]</scope>
    <source>
        <strain evidence="2">GEV388</strain>
    </source>
</reference>
<organism evidence="1 2">
    <name type="scientific">Pseudomonas floridensis</name>
    <dbReference type="NCBI Taxonomy" id="1958950"/>
    <lineage>
        <taxon>Bacteria</taxon>
        <taxon>Pseudomonadati</taxon>
        <taxon>Pseudomonadota</taxon>
        <taxon>Gammaproteobacteria</taxon>
        <taxon>Pseudomonadales</taxon>
        <taxon>Pseudomonadaceae</taxon>
        <taxon>Pseudomonas</taxon>
    </lineage>
</organism>
<sequence>MSSRYGGNATRRQIFKKLIGLLATIAENDSELQRAIFGPLRRKRIMGVQILKNLAIKPLDKFK</sequence>
<dbReference type="AlphaFoldDB" id="A0A1X0NCW8"/>
<dbReference type="Proteomes" id="UP000192815">
    <property type="component" value="Unassembled WGS sequence"/>
</dbReference>
<dbReference type="EMBL" id="MUIO01000008">
    <property type="protein sequence ID" value="ORC61631.1"/>
    <property type="molecule type" value="Genomic_DNA"/>
</dbReference>
<proteinExistence type="predicted"/>
<protein>
    <submittedName>
        <fullName evidence="1">Uncharacterized protein</fullName>
    </submittedName>
</protein>